<dbReference type="PANTHER" id="PTHR20974">
    <property type="entry name" value="UPF0585 PROTEIN CG18661"/>
    <property type="match status" value="1"/>
</dbReference>
<dbReference type="InterPro" id="IPR010342">
    <property type="entry name" value="DUF938"/>
</dbReference>
<protein>
    <submittedName>
        <fullName evidence="1">DUF938 domain-containing protein</fullName>
    </submittedName>
</protein>
<dbReference type="EMBL" id="JAAEDM010000032">
    <property type="protein sequence ID" value="MBR0672084.1"/>
    <property type="molecule type" value="Genomic_DNA"/>
</dbReference>
<accession>A0A9X9WY55</accession>
<dbReference type="PANTHER" id="PTHR20974:SF0">
    <property type="entry name" value="UPF0585 PROTEIN CG18661"/>
    <property type="match status" value="1"/>
</dbReference>
<dbReference type="Proteomes" id="UP001138751">
    <property type="component" value="Unassembled WGS sequence"/>
</dbReference>
<dbReference type="RefSeq" id="WP_211862462.1">
    <property type="nucleotide sequence ID" value="NZ_JAAEDM010000032.1"/>
</dbReference>
<dbReference type="SUPFAM" id="SSF53335">
    <property type="entry name" value="S-adenosyl-L-methionine-dependent methyltransferases"/>
    <property type="match status" value="1"/>
</dbReference>
<dbReference type="InterPro" id="IPR029063">
    <property type="entry name" value="SAM-dependent_MTases_sf"/>
</dbReference>
<gene>
    <name evidence="1" type="ORF">GXW76_12960</name>
</gene>
<name>A0A9X9WY55_9PROT</name>
<comment type="caution">
    <text evidence="1">The sequence shown here is derived from an EMBL/GenBank/DDBJ whole genome shotgun (WGS) entry which is preliminary data.</text>
</comment>
<evidence type="ECO:0000313" key="1">
    <source>
        <dbReference type="EMBL" id="MBR0672084.1"/>
    </source>
</evidence>
<keyword evidence="2" id="KW-1185">Reference proteome</keyword>
<dbReference type="Gene3D" id="3.40.50.150">
    <property type="entry name" value="Vaccinia Virus protein VP39"/>
    <property type="match status" value="1"/>
</dbReference>
<reference evidence="1" key="1">
    <citation type="submission" date="2020-01" db="EMBL/GenBank/DDBJ databases">
        <authorList>
            <person name="Rat A."/>
        </authorList>
    </citation>
    <scope>NUCLEOTIDE SEQUENCE</scope>
    <source>
        <strain evidence="1">LMG 31231</strain>
    </source>
</reference>
<reference evidence="1" key="2">
    <citation type="journal article" date="2021" name="Syst. Appl. Microbiol.">
        <title>Roseomonas hellenica sp. nov., isolated from roots of wild-growing Alkanna tinctoria.</title>
        <authorList>
            <person name="Rat A."/>
            <person name="Naranjo H.D."/>
            <person name="Lebbe L."/>
            <person name="Cnockaert M."/>
            <person name="Krigas N."/>
            <person name="Grigoriadou K."/>
            <person name="Maloupa E."/>
            <person name="Willems A."/>
        </authorList>
    </citation>
    <scope>NUCLEOTIDE SEQUENCE</scope>
    <source>
        <strain evidence="1">LMG 31231</strain>
    </source>
</reference>
<dbReference type="Pfam" id="PF06080">
    <property type="entry name" value="DUF938"/>
    <property type="match status" value="1"/>
</dbReference>
<organism evidence="1 2">
    <name type="scientific">Neoroseomonas soli</name>
    <dbReference type="NCBI Taxonomy" id="1081025"/>
    <lineage>
        <taxon>Bacteria</taxon>
        <taxon>Pseudomonadati</taxon>
        <taxon>Pseudomonadota</taxon>
        <taxon>Alphaproteobacteria</taxon>
        <taxon>Acetobacterales</taxon>
        <taxon>Acetobacteraceae</taxon>
        <taxon>Neoroseomonas</taxon>
    </lineage>
</organism>
<dbReference type="AlphaFoldDB" id="A0A9X9WY55"/>
<sequence>MTDDRRFAPATARNRDPILAVLRNVLPARGVVLEVASGTGEHAVHFAAAFPSLVFQPSDPNDAARASIDAWASGIANIRPALALDAAAPAWPVAEADAVLCINMIHIAPWSACEGLVRGAAVILPAGAPLVLYGPYKREGRHTAPSNEAFDADLRTRDPAWGVRNLEDVAALAAAAGFGPPEVTEMPANNLVVVFRRSAAG</sequence>
<proteinExistence type="predicted"/>
<evidence type="ECO:0000313" key="2">
    <source>
        <dbReference type="Proteomes" id="UP001138751"/>
    </source>
</evidence>